<name>A0A0C2X347_AMAMK</name>
<gene>
    <name evidence="1" type="ORF">M378DRAFT_729199</name>
</gene>
<dbReference type="AlphaFoldDB" id="A0A0C2X347"/>
<reference evidence="1 2" key="1">
    <citation type="submission" date="2014-04" db="EMBL/GenBank/DDBJ databases">
        <title>Evolutionary Origins and Diversification of the Mycorrhizal Mutualists.</title>
        <authorList>
            <consortium name="DOE Joint Genome Institute"/>
            <consortium name="Mycorrhizal Genomics Consortium"/>
            <person name="Kohler A."/>
            <person name="Kuo A."/>
            <person name="Nagy L.G."/>
            <person name="Floudas D."/>
            <person name="Copeland A."/>
            <person name="Barry K.W."/>
            <person name="Cichocki N."/>
            <person name="Veneault-Fourrey C."/>
            <person name="LaButti K."/>
            <person name="Lindquist E.A."/>
            <person name="Lipzen A."/>
            <person name="Lundell T."/>
            <person name="Morin E."/>
            <person name="Murat C."/>
            <person name="Riley R."/>
            <person name="Ohm R."/>
            <person name="Sun H."/>
            <person name="Tunlid A."/>
            <person name="Henrissat B."/>
            <person name="Grigoriev I.V."/>
            <person name="Hibbett D.S."/>
            <person name="Martin F."/>
        </authorList>
    </citation>
    <scope>NUCLEOTIDE SEQUENCE [LARGE SCALE GENOMIC DNA]</scope>
    <source>
        <strain evidence="1 2">Koide BX008</strain>
    </source>
</reference>
<proteinExistence type="predicted"/>
<organism evidence="1 2">
    <name type="scientific">Amanita muscaria (strain Koide BX008)</name>
    <dbReference type="NCBI Taxonomy" id="946122"/>
    <lineage>
        <taxon>Eukaryota</taxon>
        <taxon>Fungi</taxon>
        <taxon>Dikarya</taxon>
        <taxon>Basidiomycota</taxon>
        <taxon>Agaricomycotina</taxon>
        <taxon>Agaricomycetes</taxon>
        <taxon>Agaricomycetidae</taxon>
        <taxon>Agaricales</taxon>
        <taxon>Pluteineae</taxon>
        <taxon>Amanitaceae</taxon>
        <taxon>Amanita</taxon>
    </lineage>
</organism>
<dbReference type="Proteomes" id="UP000054549">
    <property type="component" value="Unassembled WGS sequence"/>
</dbReference>
<keyword evidence="2" id="KW-1185">Reference proteome</keyword>
<evidence type="ECO:0000313" key="1">
    <source>
        <dbReference type="EMBL" id="KIL63143.1"/>
    </source>
</evidence>
<protein>
    <submittedName>
        <fullName evidence="1">Uncharacterized protein</fullName>
    </submittedName>
</protein>
<evidence type="ECO:0000313" key="2">
    <source>
        <dbReference type="Proteomes" id="UP000054549"/>
    </source>
</evidence>
<sequence length="52" mass="5970">MEYYVFSWHTVPVQKMLTGLTSYFYSSYQKFSGHCGPNLAGSLEKTFISSIH</sequence>
<dbReference type="HOGENOM" id="CLU_3086745_0_0_1"/>
<accession>A0A0C2X347</accession>
<dbReference type="EMBL" id="KN818262">
    <property type="protein sequence ID" value="KIL63143.1"/>
    <property type="molecule type" value="Genomic_DNA"/>
</dbReference>